<evidence type="ECO:0000313" key="3">
    <source>
        <dbReference type="Proteomes" id="UP000248544"/>
    </source>
</evidence>
<sequence>MAAGPSWAGGRVNGLLGPEQRLIELFDGNAAFWLLLAVAFGVGAVHAVAPGHGKSVTAAYLVGARGRYRDA</sequence>
<evidence type="ECO:0008006" key="4">
    <source>
        <dbReference type="Google" id="ProtNLM"/>
    </source>
</evidence>
<protein>
    <recommendedName>
        <fullName evidence="4">Nickel/cobalt efflux system</fullName>
    </recommendedName>
</protein>
<evidence type="ECO:0000313" key="2">
    <source>
        <dbReference type="EMBL" id="PZG19603.1"/>
    </source>
</evidence>
<feature type="non-terminal residue" evidence="2">
    <location>
        <position position="71"/>
    </location>
</feature>
<name>A0A2W2EAQ0_9ACTN</name>
<keyword evidence="3" id="KW-1185">Reference proteome</keyword>
<keyword evidence="1" id="KW-1133">Transmembrane helix</keyword>
<accession>A0A2W2EAQ0</accession>
<dbReference type="EMBL" id="POUA01000628">
    <property type="protein sequence ID" value="PZG19603.1"/>
    <property type="molecule type" value="Genomic_DNA"/>
</dbReference>
<reference evidence="2 3" key="1">
    <citation type="submission" date="2018-01" db="EMBL/GenBank/DDBJ databases">
        <title>Draft genome sequence of Sphaerisporangium sp. 7K107.</title>
        <authorList>
            <person name="Sahin N."/>
            <person name="Saygin H."/>
            <person name="Ay H."/>
        </authorList>
    </citation>
    <scope>NUCLEOTIDE SEQUENCE [LARGE SCALE GENOMIC DNA]</scope>
    <source>
        <strain evidence="2 3">7K107</strain>
    </source>
</reference>
<dbReference type="Proteomes" id="UP000248544">
    <property type="component" value="Unassembled WGS sequence"/>
</dbReference>
<gene>
    <name evidence="2" type="ORF">C1I98_37890</name>
</gene>
<organism evidence="2 3">
    <name type="scientific">Spongiactinospora gelatinilytica</name>
    <dbReference type="NCBI Taxonomy" id="2666298"/>
    <lineage>
        <taxon>Bacteria</taxon>
        <taxon>Bacillati</taxon>
        <taxon>Actinomycetota</taxon>
        <taxon>Actinomycetes</taxon>
        <taxon>Streptosporangiales</taxon>
        <taxon>Streptosporangiaceae</taxon>
        <taxon>Spongiactinospora</taxon>
    </lineage>
</organism>
<feature type="transmembrane region" description="Helical" evidence="1">
    <location>
        <begin position="30"/>
        <end position="49"/>
    </location>
</feature>
<proteinExistence type="predicted"/>
<keyword evidence="1" id="KW-0472">Membrane</keyword>
<evidence type="ECO:0000256" key="1">
    <source>
        <dbReference type="SAM" id="Phobius"/>
    </source>
</evidence>
<comment type="caution">
    <text evidence="2">The sequence shown here is derived from an EMBL/GenBank/DDBJ whole genome shotgun (WGS) entry which is preliminary data.</text>
</comment>
<keyword evidence="1" id="KW-0812">Transmembrane</keyword>
<dbReference type="AlphaFoldDB" id="A0A2W2EAQ0"/>